<organism evidence="1 2">
    <name type="scientific">Sphaerotilus hippei</name>
    <dbReference type="NCBI Taxonomy" id="744406"/>
    <lineage>
        <taxon>Bacteria</taxon>
        <taxon>Pseudomonadati</taxon>
        <taxon>Pseudomonadota</taxon>
        <taxon>Betaproteobacteria</taxon>
        <taxon>Burkholderiales</taxon>
        <taxon>Sphaerotilaceae</taxon>
        <taxon>Sphaerotilus</taxon>
    </lineage>
</organism>
<dbReference type="EMBL" id="QJJS01000004">
    <property type="protein sequence ID" value="PXW97474.1"/>
    <property type="molecule type" value="Genomic_DNA"/>
</dbReference>
<proteinExistence type="predicted"/>
<dbReference type="PANTHER" id="PTHR35370:SF1">
    <property type="entry name" value="TYPE VI SECRETION SYSTEM COMPONENT TSSF1"/>
    <property type="match status" value="1"/>
</dbReference>
<accession>A0A318H3C9</accession>
<dbReference type="PIRSF" id="PIRSF028304">
    <property type="entry name" value="UCP028304"/>
    <property type="match status" value="1"/>
</dbReference>
<name>A0A318H3C9_9BURK</name>
<dbReference type="OrthoDB" id="9763676at2"/>
<dbReference type="AlphaFoldDB" id="A0A318H3C9"/>
<dbReference type="Proteomes" id="UP000247811">
    <property type="component" value="Unassembled WGS sequence"/>
</dbReference>
<reference evidence="1 2" key="1">
    <citation type="submission" date="2018-05" db="EMBL/GenBank/DDBJ databases">
        <title>Genomic Encyclopedia of Type Strains, Phase IV (KMG-IV): sequencing the most valuable type-strain genomes for metagenomic binning, comparative biology and taxonomic classification.</title>
        <authorList>
            <person name="Goeker M."/>
        </authorList>
    </citation>
    <scope>NUCLEOTIDE SEQUENCE [LARGE SCALE GENOMIC DNA]</scope>
    <source>
        <strain evidence="1 2">DSM 566</strain>
    </source>
</reference>
<dbReference type="NCBIfam" id="TIGR03359">
    <property type="entry name" value="VI_chp_6"/>
    <property type="match status" value="1"/>
</dbReference>
<evidence type="ECO:0000313" key="2">
    <source>
        <dbReference type="Proteomes" id="UP000247811"/>
    </source>
</evidence>
<keyword evidence="2" id="KW-1185">Reference proteome</keyword>
<sequence>MRLGDDLLDCYQRELAYLHDQGAEFARKYPKVAGRLGLVGGESSDPHTERLIEATAFLAARVHRDLDRDLPQLAASLLDNLCPSLGQPVPSMSVAEIRLDPTQGKVTAGLKVPRHTLLSTRAGDGQTCHLRTAWETVLWPLQVVEVRVSEGRLLRIRLRCDEGTDLGELELDRLRLHLHGDAGSTMPLYELLVSGVSALAVQTGDGQRHVLDARHWREVGFADDEDVLPRPPHAPPAYALLQEYFAFPRKFQFFEIGGLRGRLGRGRECELCLTIQGATERLARLDARVLRTGCVPIVNLFPRTSEPVRLDGQRHEYRLVADRHREGITEVHSVLSVQVSDPAAERPQQVPPYAALDPQDPVHAAGVFWAARREASVRADLPGSDVWLSLVDPGLAPARPDAPVAWARLLCTNRRLAEQIAAGTRLRAEGLSSALQVQCLYPPTPQRDAPLAGEAMWRLVALLRLNHGSLVGTTGAGPAQGAEALRSMLRLFADDSARDLAQIRGLRSLHARPCTARIGQDAWRGHCRGTDVQLEFDEDAYVGGSPLLLAAVLARFFALYTTLNSFVRLTVRRRDETWKQWAPISGHQTLL</sequence>
<dbReference type="RefSeq" id="WP_110399873.1">
    <property type="nucleotide sequence ID" value="NZ_QJJS01000004.1"/>
</dbReference>
<gene>
    <name evidence="1" type="ORF">C7444_10476</name>
</gene>
<comment type="caution">
    <text evidence="1">The sequence shown here is derived from an EMBL/GenBank/DDBJ whole genome shotgun (WGS) entry which is preliminary data.</text>
</comment>
<evidence type="ECO:0000313" key="1">
    <source>
        <dbReference type="EMBL" id="PXW97474.1"/>
    </source>
</evidence>
<dbReference type="InterPro" id="IPR010272">
    <property type="entry name" value="T6SS_TssF"/>
</dbReference>
<dbReference type="Pfam" id="PF05947">
    <property type="entry name" value="T6SS_TssF"/>
    <property type="match status" value="1"/>
</dbReference>
<dbReference type="PANTHER" id="PTHR35370">
    <property type="entry name" value="CYTOPLASMIC PROTEIN-RELATED-RELATED"/>
    <property type="match status" value="1"/>
</dbReference>
<protein>
    <submittedName>
        <fullName evidence="1">Type VI secretion system protein ImpG</fullName>
    </submittedName>
</protein>